<protein>
    <recommendedName>
        <fullName evidence="3">Cytidylate kinase</fullName>
    </recommendedName>
</protein>
<dbReference type="HOGENOM" id="CLU_065155_3_1_9"/>
<sequence>MGKVITIGREFGSNGRAIARELSEALGIQFYDKELIEMAAKKSKLSDEDLAEIDETRANPWIYSSVGYQVGSGYTTVEPINDLLYQAEASVIRDVAESENCIIVGRCSDYVLKDKIDSRHVFVYAPLNYRLSVVMNRDNLDEKKARSVIKKVDKRRRLYYNFYTDRNWNDLRNYDLSLDSSIFSMQDIIGILTEVYETM</sequence>
<proteinExistence type="predicted"/>
<comment type="caution">
    <text evidence="1">The sequence shown here is derived from an EMBL/GenBank/DDBJ whole genome shotgun (WGS) entry which is preliminary data.</text>
</comment>
<dbReference type="Proteomes" id="UP000004754">
    <property type="component" value="Unassembled WGS sequence"/>
</dbReference>
<accession>E6MF70</accession>
<name>E6MF70_9FIRM</name>
<dbReference type="STRING" id="887929.HMP0721_0653"/>
<evidence type="ECO:0000313" key="1">
    <source>
        <dbReference type="EMBL" id="EFV02230.1"/>
    </source>
</evidence>
<evidence type="ECO:0008006" key="3">
    <source>
        <dbReference type="Google" id="ProtNLM"/>
    </source>
</evidence>
<dbReference type="AlphaFoldDB" id="E6MF70"/>
<dbReference type="eggNOG" id="COG1102">
    <property type="taxonomic scope" value="Bacteria"/>
</dbReference>
<dbReference type="InterPro" id="IPR027417">
    <property type="entry name" value="P-loop_NTPase"/>
</dbReference>
<dbReference type="EMBL" id="AEQN01000011">
    <property type="protein sequence ID" value="EFV02230.1"/>
    <property type="molecule type" value="Genomic_DNA"/>
</dbReference>
<dbReference type="RefSeq" id="WP_006598075.1">
    <property type="nucleotide sequence ID" value="NZ_GL622359.1"/>
</dbReference>
<organism evidence="1 2">
    <name type="scientific">Pseudoramibacter alactolyticus ATCC 23263</name>
    <dbReference type="NCBI Taxonomy" id="887929"/>
    <lineage>
        <taxon>Bacteria</taxon>
        <taxon>Bacillati</taxon>
        <taxon>Bacillota</taxon>
        <taxon>Clostridia</taxon>
        <taxon>Eubacteriales</taxon>
        <taxon>Eubacteriaceae</taxon>
        <taxon>Pseudoramibacter</taxon>
    </lineage>
</organism>
<evidence type="ECO:0000313" key="2">
    <source>
        <dbReference type="Proteomes" id="UP000004754"/>
    </source>
</evidence>
<keyword evidence="2" id="KW-1185">Reference proteome</keyword>
<dbReference type="Gene3D" id="3.40.50.300">
    <property type="entry name" value="P-loop containing nucleotide triphosphate hydrolases"/>
    <property type="match status" value="1"/>
</dbReference>
<gene>
    <name evidence="1" type="ORF">HMP0721_0653</name>
</gene>
<dbReference type="OrthoDB" id="9781180at2"/>
<reference evidence="1 2" key="1">
    <citation type="submission" date="2010-12" db="EMBL/GenBank/DDBJ databases">
        <authorList>
            <person name="Muzny D."/>
            <person name="Qin X."/>
            <person name="Deng J."/>
            <person name="Jiang H."/>
            <person name="Liu Y."/>
            <person name="Qu J."/>
            <person name="Song X.-Z."/>
            <person name="Zhang L."/>
            <person name="Thornton R."/>
            <person name="Coyle M."/>
            <person name="Francisco L."/>
            <person name="Jackson L."/>
            <person name="Javaid M."/>
            <person name="Korchina V."/>
            <person name="Kovar C."/>
            <person name="Mata R."/>
            <person name="Mathew T."/>
            <person name="Ngo R."/>
            <person name="Nguyen L."/>
            <person name="Nguyen N."/>
            <person name="Okwuonu G."/>
            <person name="Ongeri F."/>
            <person name="Pham C."/>
            <person name="Simmons D."/>
            <person name="Wilczek-Boney K."/>
            <person name="Hale W."/>
            <person name="Jakkamsetti A."/>
            <person name="Pham P."/>
            <person name="Ruth R."/>
            <person name="San Lucas F."/>
            <person name="Warren J."/>
            <person name="Zhang J."/>
            <person name="Zhao Z."/>
            <person name="Zhou C."/>
            <person name="Zhu D."/>
            <person name="Lee S."/>
            <person name="Bess C."/>
            <person name="Blankenburg K."/>
            <person name="Forbes L."/>
            <person name="Fu Q."/>
            <person name="Gubbala S."/>
            <person name="Hirani K."/>
            <person name="Jayaseelan J.C."/>
            <person name="Lara F."/>
            <person name="Munidasa M."/>
            <person name="Palculict T."/>
            <person name="Patil S."/>
            <person name="Pu L.-L."/>
            <person name="Saada N."/>
            <person name="Tang L."/>
            <person name="Weissenberger G."/>
            <person name="Zhu Y."/>
            <person name="Hemphill L."/>
            <person name="Shang Y."/>
            <person name="Youmans B."/>
            <person name="Ayvaz T."/>
            <person name="Ross M."/>
            <person name="Santibanez J."/>
            <person name="Aqrawi P."/>
            <person name="Gross S."/>
            <person name="Joshi V."/>
            <person name="Fowler G."/>
            <person name="Nazareth L."/>
            <person name="Reid J."/>
            <person name="Worley K."/>
            <person name="Petrosino J."/>
            <person name="Highlander S."/>
            <person name="Gibbs R."/>
        </authorList>
    </citation>
    <scope>NUCLEOTIDE SEQUENCE [LARGE SCALE GENOMIC DNA]</scope>
    <source>
        <strain evidence="1 2">ATCC 23263</strain>
    </source>
</reference>
<dbReference type="Pfam" id="PF13189">
    <property type="entry name" value="Cytidylate_kin2"/>
    <property type="match status" value="1"/>
</dbReference>